<protein>
    <recommendedName>
        <fullName evidence="6">HYDIN/VesB/CFA65-like Ig-like domain-containing protein</fullName>
    </recommendedName>
</protein>
<evidence type="ECO:0000256" key="3">
    <source>
        <dbReference type="ARBA" id="ARBA00022490"/>
    </source>
</evidence>
<dbReference type="GO" id="GO:0060271">
    <property type="term" value="P:cilium assembly"/>
    <property type="evidence" value="ECO:0007669"/>
    <property type="project" value="TreeGrafter"/>
</dbReference>
<evidence type="ECO:0000256" key="1">
    <source>
        <dbReference type="ARBA" id="ARBA00004138"/>
    </source>
</evidence>
<sequence length="448" mass="51684">MRQDLRYASRKQADFQNFSVKQVEGIMEKFESRIVEVTYTPSKSKRSASKAYTFCCLRIMRVPCGTQRVTDLKEKLFSSERNTSVRQLDDLVSISSEFYAMGDSEESLLRIVSPEKLEGFSANNSNNIVRVVLFGESLEPSVKVRPDTFDFQKIKIQSVNTRELFLSNESEELPIIFLYQKKTCVEIQPKMITLQPKESVEVSLTVVPTRIGDHSTTIVFDLLFYNRPRQNDGNIKVGEVRIPIKWEVLSETTHPKAVLNMGITPNYIKEVGMFTDDIRFTSKVQIPRATLVKSAQKKRNHRDNDLIAFPNDRPKTLRPWTSNAKYRTICADIIRGQRNTPDEFQFAPDELRLKKEVWGYYKNYLNSQSKQRPRRVSSSMVDYEVTDVAQVLLDNVAKTECSQKALVFKSTRKFHDFIPLTPSQLIKIKIYPPNIHLGKVTVNFVRVV</sequence>
<dbReference type="PANTHER" id="PTHR45912:SF3">
    <property type="entry name" value="CILIA- AND FLAGELLA-ASSOCIATED PROTEIN 47"/>
    <property type="match status" value="1"/>
</dbReference>
<dbReference type="GO" id="GO:0005737">
    <property type="term" value="C:cytoplasm"/>
    <property type="evidence" value="ECO:0007669"/>
    <property type="project" value="UniProtKB-SubCell"/>
</dbReference>
<comment type="subcellular location">
    <subcellularLocation>
        <location evidence="1">Cell projection</location>
        <location evidence="1">Cilium</location>
    </subcellularLocation>
    <subcellularLocation>
        <location evidence="2">Cytoplasm</location>
    </subcellularLocation>
</comment>
<evidence type="ECO:0000256" key="5">
    <source>
        <dbReference type="ARBA" id="ARBA00023273"/>
    </source>
</evidence>
<dbReference type="GO" id="GO:0005929">
    <property type="term" value="C:cilium"/>
    <property type="evidence" value="ECO:0007669"/>
    <property type="project" value="UniProtKB-SubCell"/>
</dbReference>
<reference evidence="7" key="1">
    <citation type="journal article" date="2016" name="Sci. Rep.">
        <title>Molecular characterization of firefly nuptial gifts: a multi-omics approach sheds light on postcopulatory sexual selection.</title>
        <authorList>
            <person name="Al-Wathiqui N."/>
            <person name="Fallon T.R."/>
            <person name="South A."/>
            <person name="Weng J.K."/>
            <person name="Lewis S.M."/>
        </authorList>
    </citation>
    <scope>NUCLEOTIDE SEQUENCE</scope>
</reference>
<accession>A0A1Y1LB81</accession>
<dbReference type="InterPro" id="IPR053879">
    <property type="entry name" value="HYDIN_VesB_CFA65-like_Ig"/>
</dbReference>
<dbReference type="EMBL" id="GEZM01061972">
    <property type="protein sequence ID" value="JAV70148.1"/>
    <property type="molecule type" value="Transcribed_RNA"/>
</dbReference>
<keyword evidence="5" id="KW-0966">Cell projection</keyword>
<organism evidence="7">
    <name type="scientific">Photinus pyralis</name>
    <name type="common">Common eastern firefly</name>
    <name type="synonym">Lampyris pyralis</name>
    <dbReference type="NCBI Taxonomy" id="7054"/>
    <lineage>
        <taxon>Eukaryota</taxon>
        <taxon>Metazoa</taxon>
        <taxon>Ecdysozoa</taxon>
        <taxon>Arthropoda</taxon>
        <taxon>Hexapoda</taxon>
        <taxon>Insecta</taxon>
        <taxon>Pterygota</taxon>
        <taxon>Neoptera</taxon>
        <taxon>Endopterygota</taxon>
        <taxon>Coleoptera</taxon>
        <taxon>Polyphaga</taxon>
        <taxon>Elateriformia</taxon>
        <taxon>Elateroidea</taxon>
        <taxon>Lampyridae</taxon>
        <taxon>Lampyrinae</taxon>
        <taxon>Photinus</taxon>
    </lineage>
</organism>
<dbReference type="InterPro" id="IPR013783">
    <property type="entry name" value="Ig-like_fold"/>
</dbReference>
<evidence type="ECO:0000256" key="4">
    <source>
        <dbReference type="ARBA" id="ARBA00023069"/>
    </source>
</evidence>
<dbReference type="PANTHER" id="PTHR45912">
    <property type="entry name" value="CILIA- AND FLAGELLA-ASSOCIATED PROTEIN 47"/>
    <property type="match status" value="1"/>
</dbReference>
<keyword evidence="4" id="KW-0969">Cilium</keyword>
<evidence type="ECO:0000259" key="6">
    <source>
        <dbReference type="Pfam" id="PF22544"/>
    </source>
</evidence>
<name>A0A1Y1LB81_PHOPY</name>
<dbReference type="AlphaFoldDB" id="A0A1Y1LB81"/>
<proteinExistence type="predicted"/>
<dbReference type="Pfam" id="PF22544">
    <property type="entry name" value="HYDIN_VesB_CFA65-like_Ig"/>
    <property type="match status" value="1"/>
</dbReference>
<dbReference type="Gene3D" id="2.60.40.10">
    <property type="entry name" value="Immunoglobulins"/>
    <property type="match status" value="1"/>
</dbReference>
<evidence type="ECO:0000256" key="2">
    <source>
        <dbReference type="ARBA" id="ARBA00004496"/>
    </source>
</evidence>
<evidence type="ECO:0000313" key="7">
    <source>
        <dbReference type="EMBL" id="JAV70148.1"/>
    </source>
</evidence>
<keyword evidence="3" id="KW-0963">Cytoplasm</keyword>
<feature type="domain" description="HYDIN/VesB/CFA65-like Ig-like" evidence="6">
    <location>
        <begin position="140"/>
        <end position="221"/>
    </location>
</feature>